<reference evidence="2 3" key="1">
    <citation type="submission" date="2021-02" db="EMBL/GenBank/DDBJ databases">
        <title>Plant Genome Project.</title>
        <authorList>
            <person name="Zhang R.-G."/>
        </authorList>
    </citation>
    <scope>NUCLEOTIDE SEQUENCE [LARGE SCALE GENOMIC DNA]</scope>
    <source>
        <tissue evidence="2">Leaves</tissue>
    </source>
</reference>
<name>A0ABQ8HKG4_9ROSI</name>
<gene>
    <name evidence="2" type="ORF">JRO89_XS09G0035700</name>
</gene>
<sequence length="168" mass="18207">MVCSLKSPTSGWCRETILQNFLQDEATTILALPYLDSNSLDILSWCYDHFGNYNVKSGYCCSSSDFQWSIPYAVEETPIGCFKLNSDTSTGYLNNFVGVGSIICNDLGLVMAASSCKVNSGLAVDIAEALAILEGIQLAWEVGIHPILVELDSKRVVDLLNGLGNSHT</sequence>
<evidence type="ECO:0000313" key="3">
    <source>
        <dbReference type="Proteomes" id="UP000827721"/>
    </source>
</evidence>
<dbReference type="Gene3D" id="3.30.420.10">
    <property type="entry name" value="Ribonuclease H-like superfamily/Ribonuclease H"/>
    <property type="match status" value="1"/>
</dbReference>
<dbReference type="InterPro" id="IPR012337">
    <property type="entry name" value="RNaseH-like_sf"/>
</dbReference>
<dbReference type="Proteomes" id="UP000827721">
    <property type="component" value="Unassembled WGS sequence"/>
</dbReference>
<organism evidence="2 3">
    <name type="scientific">Xanthoceras sorbifolium</name>
    <dbReference type="NCBI Taxonomy" id="99658"/>
    <lineage>
        <taxon>Eukaryota</taxon>
        <taxon>Viridiplantae</taxon>
        <taxon>Streptophyta</taxon>
        <taxon>Embryophyta</taxon>
        <taxon>Tracheophyta</taxon>
        <taxon>Spermatophyta</taxon>
        <taxon>Magnoliopsida</taxon>
        <taxon>eudicotyledons</taxon>
        <taxon>Gunneridae</taxon>
        <taxon>Pentapetalae</taxon>
        <taxon>rosids</taxon>
        <taxon>malvids</taxon>
        <taxon>Sapindales</taxon>
        <taxon>Sapindaceae</taxon>
        <taxon>Xanthoceroideae</taxon>
        <taxon>Xanthoceras</taxon>
    </lineage>
</organism>
<dbReference type="InterPro" id="IPR052929">
    <property type="entry name" value="RNase_H-like_EbsB-rel"/>
</dbReference>
<proteinExistence type="predicted"/>
<accession>A0ABQ8HKG4</accession>
<dbReference type="PANTHER" id="PTHR47074:SF11">
    <property type="entry name" value="REVERSE TRANSCRIPTASE-LIKE PROTEIN"/>
    <property type="match status" value="1"/>
</dbReference>
<protein>
    <recommendedName>
        <fullName evidence="1">RNase H type-1 domain-containing protein</fullName>
    </recommendedName>
</protein>
<comment type="caution">
    <text evidence="2">The sequence shown here is derived from an EMBL/GenBank/DDBJ whole genome shotgun (WGS) entry which is preliminary data.</text>
</comment>
<evidence type="ECO:0000259" key="1">
    <source>
        <dbReference type="Pfam" id="PF13456"/>
    </source>
</evidence>
<dbReference type="EMBL" id="JAFEMO010000009">
    <property type="protein sequence ID" value="KAH7564834.1"/>
    <property type="molecule type" value="Genomic_DNA"/>
</dbReference>
<dbReference type="CDD" id="cd06222">
    <property type="entry name" value="RNase_H_like"/>
    <property type="match status" value="1"/>
</dbReference>
<keyword evidence="3" id="KW-1185">Reference proteome</keyword>
<dbReference type="SUPFAM" id="SSF53098">
    <property type="entry name" value="Ribonuclease H-like"/>
    <property type="match status" value="1"/>
</dbReference>
<dbReference type="PANTHER" id="PTHR47074">
    <property type="entry name" value="BNAC02G40300D PROTEIN"/>
    <property type="match status" value="1"/>
</dbReference>
<dbReference type="InterPro" id="IPR002156">
    <property type="entry name" value="RNaseH_domain"/>
</dbReference>
<evidence type="ECO:0000313" key="2">
    <source>
        <dbReference type="EMBL" id="KAH7564834.1"/>
    </source>
</evidence>
<feature type="domain" description="RNase H type-1" evidence="1">
    <location>
        <begin position="88"/>
        <end position="164"/>
    </location>
</feature>
<dbReference type="InterPro" id="IPR044730">
    <property type="entry name" value="RNase_H-like_dom_plant"/>
</dbReference>
<dbReference type="Pfam" id="PF13456">
    <property type="entry name" value="RVT_3"/>
    <property type="match status" value="1"/>
</dbReference>
<dbReference type="InterPro" id="IPR036397">
    <property type="entry name" value="RNaseH_sf"/>
</dbReference>